<gene>
    <name evidence="4" type="ORF">SAMN05421730_100443</name>
</gene>
<dbReference type="InterPro" id="IPR023365">
    <property type="entry name" value="Sortase_dom-sf"/>
</dbReference>
<keyword evidence="3" id="KW-0812">Transmembrane</keyword>
<dbReference type="Proteomes" id="UP000199315">
    <property type="component" value="Unassembled WGS sequence"/>
</dbReference>
<sequence>MNDRMKRLMAYFYMPLIFTLAGYLVIYIAVRPIAELAMGLGSMVVAAEAPDFSPNTNSIFEPEKELTERATVPISEVVIPEYSTHYGQLTCGKIGLDAPVYFGDDRGILKVGAGQYNGSYMPGFGKTILLSAHNTTYFAPLQYIGAGDEITFTTNYGVYVYKVTETKVLHKSDESAYSLTQDKEQLVLYTCYPFEMLVGTKQDRLFVYADKISGPDVE</sequence>
<dbReference type="SUPFAM" id="SSF63817">
    <property type="entry name" value="Sortase"/>
    <property type="match status" value="1"/>
</dbReference>
<keyword evidence="5" id="KW-1185">Reference proteome</keyword>
<organism evidence="4 5">
    <name type="scientific">Anaerobium acetethylicum</name>
    <dbReference type="NCBI Taxonomy" id="1619234"/>
    <lineage>
        <taxon>Bacteria</taxon>
        <taxon>Bacillati</taxon>
        <taxon>Bacillota</taxon>
        <taxon>Clostridia</taxon>
        <taxon>Lachnospirales</taxon>
        <taxon>Lachnospiraceae</taxon>
        <taxon>Anaerobium</taxon>
    </lineage>
</organism>
<feature type="active site" description="Acyl-thioester intermediate" evidence="2">
    <location>
        <position position="191"/>
    </location>
</feature>
<name>A0A1D3TRE0_9FIRM</name>
<dbReference type="EMBL" id="FMKA01000004">
    <property type="protein sequence ID" value="SCP96251.1"/>
    <property type="molecule type" value="Genomic_DNA"/>
</dbReference>
<proteinExistence type="predicted"/>
<dbReference type="InterPro" id="IPR005754">
    <property type="entry name" value="Sortase"/>
</dbReference>
<feature type="active site" description="Proton donor/acceptor" evidence="2">
    <location>
        <position position="133"/>
    </location>
</feature>
<accession>A0A1D3TRE0</accession>
<dbReference type="AlphaFoldDB" id="A0A1D3TRE0"/>
<dbReference type="InterPro" id="IPR041999">
    <property type="entry name" value="Sortase_D_1"/>
</dbReference>
<evidence type="ECO:0000313" key="5">
    <source>
        <dbReference type="Proteomes" id="UP000199315"/>
    </source>
</evidence>
<protein>
    <submittedName>
        <fullName evidence="4">Sortase A</fullName>
    </submittedName>
</protein>
<dbReference type="Gene3D" id="2.40.260.10">
    <property type="entry name" value="Sortase"/>
    <property type="match status" value="1"/>
</dbReference>
<dbReference type="STRING" id="1619234.SAMN05421730_100443"/>
<keyword evidence="3" id="KW-1133">Transmembrane helix</keyword>
<evidence type="ECO:0000256" key="1">
    <source>
        <dbReference type="ARBA" id="ARBA00022801"/>
    </source>
</evidence>
<dbReference type="RefSeq" id="WP_091231294.1">
    <property type="nucleotide sequence ID" value="NZ_FMKA01000004.1"/>
</dbReference>
<keyword evidence="1" id="KW-0378">Hydrolase</keyword>
<dbReference type="GO" id="GO:0016787">
    <property type="term" value="F:hydrolase activity"/>
    <property type="evidence" value="ECO:0007669"/>
    <property type="project" value="UniProtKB-KW"/>
</dbReference>
<reference evidence="4 5" key="1">
    <citation type="submission" date="2016-09" db="EMBL/GenBank/DDBJ databases">
        <authorList>
            <person name="Capua I."/>
            <person name="De Benedictis P."/>
            <person name="Joannis T."/>
            <person name="Lombin L.H."/>
            <person name="Cattoli G."/>
        </authorList>
    </citation>
    <scope>NUCLEOTIDE SEQUENCE [LARGE SCALE GENOMIC DNA]</scope>
    <source>
        <strain evidence="4 5">GluBS11</strain>
    </source>
</reference>
<evidence type="ECO:0000256" key="2">
    <source>
        <dbReference type="PIRSR" id="PIRSR605754-1"/>
    </source>
</evidence>
<feature type="transmembrane region" description="Helical" evidence="3">
    <location>
        <begin position="12"/>
        <end position="30"/>
    </location>
</feature>
<dbReference type="CDD" id="cd05828">
    <property type="entry name" value="Sortase_D_1"/>
    <property type="match status" value="1"/>
</dbReference>
<evidence type="ECO:0000313" key="4">
    <source>
        <dbReference type="EMBL" id="SCP96251.1"/>
    </source>
</evidence>
<dbReference type="Pfam" id="PF04203">
    <property type="entry name" value="Sortase"/>
    <property type="match status" value="1"/>
</dbReference>
<dbReference type="NCBIfam" id="TIGR01076">
    <property type="entry name" value="sortase_fam"/>
    <property type="match status" value="1"/>
</dbReference>
<evidence type="ECO:0000256" key="3">
    <source>
        <dbReference type="SAM" id="Phobius"/>
    </source>
</evidence>
<dbReference type="OrthoDB" id="165822at2"/>
<keyword evidence="3" id="KW-0472">Membrane</keyword>